<organism evidence="1">
    <name type="scientific">Hexamita inflata</name>
    <dbReference type="NCBI Taxonomy" id="28002"/>
    <lineage>
        <taxon>Eukaryota</taxon>
        <taxon>Metamonada</taxon>
        <taxon>Diplomonadida</taxon>
        <taxon>Hexamitidae</taxon>
        <taxon>Hexamitinae</taxon>
        <taxon>Hexamita</taxon>
    </lineage>
</organism>
<reference evidence="1" key="1">
    <citation type="submission" date="2023-06" db="EMBL/GenBank/DDBJ databases">
        <authorList>
            <person name="Kurt Z."/>
        </authorList>
    </citation>
    <scope>NUCLEOTIDE SEQUENCE</scope>
</reference>
<evidence type="ECO:0000313" key="3">
    <source>
        <dbReference type="Proteomes" id="UP001642409"/>
    </source>
</evidence>
<proteinExistence type="predicted"/>
<reference evidence="2 3" key="2">
    <citation type="submission" date="2024-07" db="EMBL/GenBank/DDBJ databases">
        <authorList>
            <person name="Akdeniz Z."/>
        </authorList>
    </citation>
    <scope>NUCLEOTIDE SEQUENCE [LARGE SCALE GENOMIC DNA]</scope>
</reference>
<evidence type="ECO:0000313" key="1">
    <source>
        <dbReference type="EMBL" id="CAI9935606.1"/>
    </source>
</evidence>
<sequence length="128" mass="14572">MKNISLLLQVVTVRTSSDTSSFTDKQSCYIKCSSQLNSTYVQNSSRIWNSVILISFGDSDFNLLLLRYSIKTHTLMTRVCTTTPSSKSWRINNGSIASEVQNNVMQIDSKQIASQCQQHRTVFHLYDH</sequence>
<dbReference type="EMBL" id="CAXDID020000209">
    <property type="protein sequence ID" value="CAL6056361.1"/>
    <property type="molecule type" value="Genomic_DNA"/>
</dbReference>
<name>A0AA86U0K9_9EUKA</name>
<comment type="caution">
    <text evidence="1">The sequence shown here is derived from an EMBL/GenBank/DDBJ whole genome shotgun (WGS) entry which is preliminary data.</text>
</comment>
<dbReference type="EMBL" id="CATOUU010000616">
    <property type="protein sequence ID" value="CAI9935606.1"/>
    <property type="molecule type" value="Genomic_DNA"/>
</dbReference>
<evidence type="ECO:0000313" key="2">
    <source>
        <dbReference type="EMBL" id="CAL6056361.1"/>
    </source>
</evidence>
<accession>A0AA86U0K9</accession>
<dbReference type="Proteomes" id="UP001642409">
    <property type="component" value="Unassembled WGS sequence"/>
</dbReference>
<keyword evidence="3" id="KW-1185">Reference proteome</keyword>
<gene>
    <name evidence="1" type="ORF">HINF_LOCUS23251</name>
    <name evidence="2" type="ORF">HINF_LOCUS46991</name>
</gene>
<protein>
    <submittedName>
        <fullName evidence="2">Hypothetical_protein</fullName>
    </submittedName>
</protein>
<dbReference type="AlphaFoldDB" id="A0AA86U0K9"/>